<keyword evidence="4" id="KW-0808">Transferase</keyword>
<dbReference type="Gene3D" id="1.10.287.130">
    <property type="match status" value="1"/>
</dbReference>
<dbReference type="InterPro" id="IPR003594">
    <property type="entry name" value="HATPase_dom"/>
</dbReference>
<evidence type="ECO:0000256" key="5">
    <source>
        <dbReference type="ARBA" id="ARBA00022777"/>
    </source>
</evidence>
<evidence type="ECO:0000256" key="4">
    <source>
        <dbReference type="ARBA" id="ARBA00022679"/>
    </source>
</evidence>
<dbReference type="PRINTS" id="PR00344">
    <property type="entry name" value="BCTRLSENSOR"/>
</dbReference>
<evidence type="ECO:0000256" key="3">
    <source>
        <dbReference type="ARBA" id="ARBA00022553"/>
    </source>
</evidence>
<keyword evidence="3" id="KW-0597">Phosphoprotein</keyword>
<dbReference type="GO" id="GO:0030295">
    <property type="term" value="F:protein kinase activator activity"/>
    <property type="evidence" value="ECO:0007669"/>
    <property type="project" value="TreeGrafter"/>
</dbReference>
<dbReference type="PROSITE" id="PS50109">
    <property type="entry name" value="HIS_KIN"/>
    <property type="match status" value="1"/>
</dbReference>
<dbReference type="Proteomes" id="UP000199513">
    <property type="component" value="Unassembled WGS sequence"/>
</dbReference>
<keyword evidence="5" id="KW-0418">Kinase</keyword>
<feature type="domain" description="Histidine kinase" evidence="7">
    <location>
        <begin position="459"/>
        <end position="671"/>
    </location>
</feature>
<dbReference type="SUPFAM" id="SSF47384">
    <property type="entry name" value="Homodimeric domain of signal transducing histidine kinase"/>
    <property type="match status" value="1"/>
</dbReference>
<dbReference type="GO" id="GO:0007234">
    <property type="term" value="P:osmosensory signaling via phosphorelay pathway"/>
    <property type="evidence" value="ECO:0007669"/>
    <property type="project" value="TreeGrafter"/>
</dbReference>
<dbReference type="InterPro" id="IPR036890">
    <property type="entry name" value="HATPase_C_sf"/>
</dbReference>
<dbReference type="SMART" id="SM00387">
    <property type="entry name" value="HATPase_c"/>
    <property type="match status" value="1"/>
</dbReference>
<dbReference type="EMBL" id="FONY01000041">
    <property type="protein sequence ID" value="SFF49036.1"/>
    <property type="molecule type" value="Genomic_DNA"/>
</dbReference>
<dbReference type="Gene3D" id="3.30.565.10">
    <property type="entry name" value="Histidine kinase-like ATPase, C-terminal domain"/>
    <property type="match status" value="1"/>
</dbReference>
<dbReference type="Pfam" id="PF02518">
    <property type="entry name" value="HATPase_c"/>
    <property type="match status" value="1"/>
</dbReference>
<reference evidence="8 9" key="1">
    <citation type="submission" date="2016-10" db="EMBL/GenBank/DDBJ databases">
        <authorList>
            <person name="de Groot N.N."/>
        </authorList>
    </citation>
    <scope>NUCLEOTIDE SEQUENCE [LARGE SCALE GENOMIC DNA]</scope>
    <source>
        <strain>GEY</strain>
        <strain evidence="9">DSM 9560</strain>
    </source>
</reference>
<gene>
    <name evidence="8" type="ORF">SAMN04488541_104124</name>
</gene>
<dbReference type="SMART" id="SM00028">
    <property type="entry name" value="TPR"/>
    <property type="match status" value="5"/>
</dbReference>
<dbReference type="RefSeq" id="WP_091548938.1">
    <property type="nucleotide sequence ID" value="NZ_FONY01000041.1"/>
</dbReference>
<dbReference type="EC" id="2.7.13.3" evidence="2"/>
<dbReference type="GO" id="GO:0000155">
    <property type="term" value="F:phosphorelay sensor kinase activity"/>
    <property type="evidence" value="ECO:0007669"/>
    <property type="project" value="InterPro"/>
</dbReference>
<keyword evidence="6" id="KW-0175">Coiled coil</keyword>
<dbReference type="Pfam" id="PF13424">
    <property type="entry name" value="TPR_12"/>
    <property type="match status" value="1"/>
</dbReference>
<proteinExistence type="predicted"/>
<dbReference type="InterPro" id="IPR019734">
    <property type="entry name" value="TPR_rpt"/>
</dbReference>
<evidence type="ECO:0000259" key="7">
    <source>
        <dbReference type="PROSITE" id="PS50109"/>
    </source>
</evidence>
<dbReference type="InterPro" id="IPR004358">
    <property type="entry name" value="Sig_transdc_His_kin-like_C"/>
</dbReference>
<evidence type="ECO:0000256" key="2">
    <source>
        <dbReference type="ARBA" id="ARBA00012438"/>
    </source>
</evidence>
<dbReference type="SUPFAM" id="SSF55874">
    <property type="entry name" value="ATPase domain of HSP90 chaperone/DNA topoisomerase II/histidine kinase"/>
    <property type="match status" value="1"/>
</dbReference>
<keyword evidence="9" id="KW-1185">Reference proteome</keyword>
<dbReference type="OrthoDB" id="982262at2"/>
<evidence type="ECO:0000313" key="9">
    <source>
        <dbReference type="Proteomes" id="UP000199513"/>
    </source>
</evidence>
<evidence type="ECO:0000256" key="6">
    <source>
        <dbReference type="SAM" id="Coils"/>
    </source>
</evidence>
<name>A0A1I2J7Y6_9BACT</name>
<dbReference type="AlphaFoldDB" id="A0A1I2J7Y6"/>
<evidence type="ECO:0000256" key="1">
    <source>
        <dbReference type="ARBA" id="ARBA00000085"/>
    </source>
</evidence>
<dbReference type="Gene3D" id="1.25.40.10">
    <property type="entry name" value="Tetratricopeptide repeat domain"/>
    <property type="match status" value="2"/>
</dbReference>
<dbReference type="InterPro" id="IPR003661">
    <property type="entry name" value="HisK_dim/P_dom"/>
</dbReference>
<dbReference type="InterPro" id="IPR005467">
    <property type="entry name" value="His_kinase_dom"/>
</dbReference>
<dbReference type="InterPro" id="IPR036097">
    <property type="entry name" value="HisK_dim/P_sf"/>
</dbReference>
<dbReference type="GO" id="GO:0000156">
    <property type="term" value="F:phosphorelay response regulator activity"/>
    <property type="evidence" value="ECO:0007669"/>
    <property type="project" value="TreeGrafter"/>
</dbReference>
<organism evidence="8 9">
    <name type="scientific">Thermoflexibacter ruber</name>
    <dbReference type="NCBI Taxonomy" id="1003"/>
    <lineage>
        <taxon>Bacteria</taxon>
        <taxon>Pseudomonadati</taxon>
        <taxon>Bacteroidota</taxon>
        <taxon>Cytophagia</taxon>
        <taxon>Cytophagales</taxon>
        <taxon>Thermoflexibacteraceae</taxon>
        <taxon>Thermoflexibacter</taxon>
    </lineage>
</organism>
<dbReference type="InterPro" id="IPR011990">
    <property type="entry name" value="TPR-like_helical_dom_sf"/>
</dbReference>
<dbReference type="SUPFAM" id="SSF48452">
    <property type="entry name" value="TPR-like"/>
    <property type="match status" value="2"/>
</dbReference>
<dbReference type="STRING" id="1003.SAMN04488541_104124"/>
<feature type="coiled-coil region" evidence="6">
    <location>
        <begin position="397"/>
        <end position="434"/>
    </location>
</feature>
<dbReference type="PANTHER" id="PTHR42878">
    <property type="entry name" value="TWO-COMPONENT HISTIDINE KINASE"/>
    <property type="match status" value="1"/>
</dbReference>
<accession>A0A1I2J7Y6</accession>
<protein>
    <recommendedName>
        <fullName evidence="2">histidine kinase</fullName>
        <ecNumber evidence="2">2.7.13.3</ecNumber>
    </recommendedName>
</protein>
<dbReference type="CDD" id="cd00082">
    <property type="entry name" value="HisKA"/>
    <property type="match status" value="1"/>
</dbReference>
<evidence type="ECO:0000313" key="8">
    <source>
        <dbReference type="EMBL" id="SFF49036.1"/>
    </source>
</evidence>
<sequence>MSKRLLGLLLYLLLIHVQGFAQNKNLIDSLLQELNARPTDSIQVKILAELVILYSGNDVLTAIKYGNQGLEIANKINYSYGKVLLLRNISLAYFTKSDFTNALKYALASVEEAKKIRVNHILSTNFSIIANIYFAQEEYEKAEQYCQEAIRFASLAQDEQSLCIALNRLGKILIIKEKYLDALKVLGKAVALAKKIKQKDKESDALFYLAKVYFFQKNYPASLQILHQCLAIDKTVQDNLSIAMTLKEIAKTHQTSRQLDSAMLYSQQALRLILSIDSKQEKLGIYEIMYLIYKEKRDLAKALAYHEQILLLKDSLFTKDKIDALTRLQTDYEIREKQNEIEKQKIALQLQEKTIEEQNIIRNVTIIGLVLSCIVAYFFHKNNKKIKKANHITTLQNRLIQEQKETLQTINEELNQQNEEILRMNENLEKIISDRTSELKHTVENLSKQNQDLEQFSYIISHNLRAPVARILGLMNIFDRSEVVQAHNQQVMSYLEKATQNLDEVIKDLTQIISIRKNLTSIKEQVDIEQEFDNELNYFIGEIQLNQITIVRDFQIKHINSVKSYIQSILFNFISNAIKYRSEKRKLIIHVSTTKIDDLFLLSFQDNGIGMDLTNTDPYKIFGLYQRMHDHVEGKGLGLYLVKTQVEFLNGTVEVESQVNVGTTFKVYLPV</sequence>
<comment type="catalytic activity">
    <reaction evidence="1">
        <text>ATP + protein L-histidine = ADP + protein N-phospho-L-histidine.</text>
        <dbReference type="EC" id="2.7.13.3"/>
    </reaction>
</comment>
<dbReference type="PANTHER" id="PTHR42878:SF15">
    <property type="entry name" value="BACTERIOPHYTOCHROME"/>
    <property type="match status" value="1"/>
</dbReference>
<dbReference type="InterPro" id="IPR050351">
    <property type="entry name" value="BphY/WalK/GraS-like"/>
</dbReference>